<dbReference type="Proteomes" id="UP000242715">
    <property type="component" value="Unassembled WGS sequence"/>
</dbReference>
<gene>
    <name evidence="2" type="ORF">TSUD_95790</name>
</gene>
<organism evidence="2 3">
    <name type="scientific">Trifolium subterraneum</name>
    <name type="common">Subterranean clover</name>
    <dbReference type="NCBI Taxonomy" id="3900"/>
    <lineage>
        <taxon>Eukaryota</taxon>
        <taxon>Viridiplantae</taxon>
        <taxon>Streptophyta</taxon>
        <taxon>Embryophyta</taxon>
        <taxon>Tracheophyta</taxon>
        <taxon>Spermatophyta</taxon>
        <taxon>Magnoliopsida</taxon>
        <taxon>eudicotyledons</taxon>
        <taxon>Gunneridae</taxon>
        <taxon>Pentapetalae</taxon>
        <taxon>rosids</taxon>
        <taxon>fabids</taxon>
        <taxon>Fabales</taxon>
        <taxon>Fabaceae</taxon>
        <taxon>Papilionoideae</taxon>
        <taxon>50 kb inversion clade</taxon>
        <taxon>NPAAA clade</taxon>
        <taxon>Hologalegina</taxon>
        <taxon>IRL clade</taxon>
        <taxon>Trifolieae</taxon>
        <taxon>Trifolium</taxon>
    </lineage>
</organism>
<dbReference type="InterPro" id="IPR002156">
    <property type="entry name" value="RNaseH_domain"/>
</dbReference>
<dbReference type="SUPFAM" id="SSF53098">
    <property type="entry name" value="Ribonuclease H-like"/>
    <property type="match status" value="1"/>
</dbReference>
<dbReference type="InterPro" id="IPR012337">
    <property type="entry name" value="RNaseH-like_sf"/>
</dbReference>
<evidence type="ECO:0000259" key="1">
    <source>
        <dbReference type="Pfam" id="PF13456"/>
    </source>
</evidence>
<dbReference type="GO" id="GO:0003676">
    <property type="term" value="F:nucleic acid binding"/>
    <property type="evidence" value="ECO:0007669"/>
    <property type="project" value="InterPro"/>
</dbReference>
<dbReference type="GO" id="GO:0004523">
    <property type="term" value="F:RNA-DNA hybrid ribonuclease activity"/>
    <property type="evidence" value="ECO:0007669"/>
    <property type="project" value="InterPro"/>
</dbReference>
<dbReference type="AlphaFoldDB" id="A0A2Z6PLG2"/>
<accession>A0A2Z6PLG2</accession>
<dbReference type="InterPro" id="IPR044730">
    <property type="entry name" value="RNase_H-like_dom_plant"/>
</dbReference>
<keyword evidence="3" id="KW-1185">Reference proteome</keyword>
<dbReference type="OrthoDB" id="1435326at2759"/>
<feature type="domain" description="RNase H type-1" evidence="1">
    <location>
        <begin position="147"/>
        <end position="184"/>
    </location>
</feature>
<protein>
    <recommendedName>
        <fullName evidence="1">RNase H type-1 domain-containing protein</fullName>
    </recommendedName>
</protein>
<proteinExistence type="predicted"/>
<dbReference type="PANTHER" id="PTHR34023:SF4">
    <property type="entry name" value="RNASE H TYPE-1 DOMAIN-CONTAINING PROTEIN"/>
    <property type="match status" value="1"/>
</dbReference>
<evidence type="ECO:0000313" key="2">
    <source>
        <dbReference type="EMBL" id="GAU46107.1"/>
    </source>
</evidence>
<dbReference type="PANTHER" id="PTHR34023">
    <property type="entry name" value="RNASE H DOMAIN-CONTAINING PROTEIN"/>
    <property type="match status" value="1"/>
</dbReference>
<dbReference type="EMBL" id="DF974177">
    <property type="protein sequence ID" value="GAU46107.1"/>
    <property type="molecule type" value="Genomic_DNA"/>
</dbReference>
<sequence length="217" mass="23365">MSNNGTVDVAVVTSHKMVSLTASDPEIQFLVKNYVCTWSCRFTVIGDVNGAGNVRRKHPRSPPRNVSGGIFVFIPVPTGEFLPPSPSSRIPTGGTCMILNVDGSSIGNPGVSGFRGLIRNSDDAWVQGFVGNMGFSNILHAELLAHHYAAIIYNIKDLLAKDWRVKVVHTLREGNTFADYLAKLGARNDEAYSSIAIPSNGMCLLLLADASGTIFSR</sequence>
<reference evidence="3" key="1">
    <citation type="journal article" date="2017" name="Front. Plant Sci.">
        <title>Climate Clever Clovers: New Paradigm to Reduce the Environmental Footprint of Ruminants by Breeding Low Methanogenic Forages Utilizing Haplotype Variation.</title>
        <authorList>
            <person name="Kaur P."/>
            <person name="Appels R."/>
            <person name="Bayer P.E."/>
            <person name="Keeble-Gagnere G."/>
            <person name="Wang J."/>
            <person name="Hirakawa H."/>
            <person name="Shirasawa K."/>
            <person name="Vercoe P."/>
            <person name="Stefanova K."/>
            <person name="Durmic Z."/>
            <person name="Nichols P."/>
            <person name="Revell C."/>
            <person name="Isobe S.N."/>
            <person name="Edwards D."/>
            <person name="Erskine W."/>
        </authorList>
    </citation>
    <scope>NUCLEOTIDE SEQUENCE [LARGE SCALE GENOMIC DNA]</scope>
    <source>
        <strain evidence="3">cv. Daliak</strain>
    </source>
</reference>
<evidence type="ECO:0000313" key="3">
    <source>
        <dbReference type="Proteomes" id="UP000242715"/>
    </source>
</evidence>
<dbReference type="Pfam" id="PF13456">
    <property type="entry name" value="RVT_3"/>
    <property type="match status" value="1"/>
</dbReference>
<dbReference type="CDD" id="cd06222">
    <property type="entry name" value="RNase_H_like"/>
    <property type="match status" value="1"/>
</dbReference>
<name>A0A2Z6PLG2_TRISU</name>